<dbReference type="Pfam" id="PF01174">
    <property type="entry name" value="SNO"/>
    <property type="match status" value="2"/>
</dbReference>
<dbReference type="GO" id="GO:0042823">
    <property type="term" value="P:pyridoxal phosphate biosynthetic process"/>
    <property type="evidence" value="ECO:0007669"/>
    <property type="project" value="InterPro"/>
</dbReference>
<reference evidence="4" key="2">
    <citation type="submission" date="2021-01" db="EMBL/GenBank/DDBJ databases">
        <authorList>
            <person name="Schikora-Tamarit M.A."/>
        </authorList>
    </citation>
    <scope>NUCLEOTIDE SEQUENCE</scope>
    <source>
        <strain evidence="4">NCAIM Y.01608</strain>
    </source>
</reference>
<dbReference type="AlphaFoldDB" id="A0A9P8NZS0"/>
<protein>
    <recommendedName>
        <fullName evidence="6">Glutaminase</fullName>
    </recommendedName>
</protein>
<dbReference type="SUPFAM" id="SSF52317">
    <property type="entry name" value="Class I glutamine amidotransferase-like"/>
    <property type="match status" value="1"/>
</dbReference>
<dbReference type="EMBL" id="JAEUBD010001266">
    <property type="protein sequence ID" value="KAH3663218.1"/>
    <property type="molecule type" value="Genomic_DNA"/>
</dbReference>
<evidence type="ECO:0000313" key="5">
    <source>
        <dbReference type="Proteomes" id="UP000788993"/>
    </source>
</evidence>
<feature type="binding site" evidence="3">
    <location>
        <begin position="68"/>
        <end position="70"/>
    </location>
    <ligand>
        <name>L-glutamine</name>
        <dbReference type="ChEBI" id="CHEBI:58359"/>
    </ligand>
</feature>
<name>A0A9P8NZS0_9ASCO</name>
<dbReference type="InterPro" id="IPR002161">
    <property type="entry name" value="PdxT/SNO"/>
</dbReference>
<keyword evidence="5" id="KW-1185">Reference proteome</keyword>
<accession>A0A9P8NZS0</accession>
<dbReference type="PROSITE" id="PS51130">
    <property type="entry name" value="PDXT_SNO_2"/>
    <property type="match status" value="1"/>
</dbReference>
<dbReference type="OrthoDB" id="2039at2759"/>
<dbReference type="GO" id="GO:0008614">
    <property type="term" value="P:pyridoxine metabolic process"/>
    <property type="evidence" value="ECO:0007669"/>
    <property type="project" value="TreeGrafter"/>
</dbReference>
<feature type="active site" description="Charge relay system" evidence="2">
    <location>
        <position position="225"/>
    </location>
</feature>
<dbReference type="NCBIfam" id="TIGR03800">
    <property type="entry name" value="PLP_synth_Pdx2"/>
    <property type="match status" value="1"/>
</dbReference>
<evidence type="ECO:0000313" key="4">
    <source>
        <dbReference type="EMBL" id="KAH3663218.1"/>
    </source>
</evidence>
<sequence length="250" mass="27247">MTQPASKTHIVVGVLSVQGSFREHLDHLNVLFSDMNSAPEYSHYQFSARKVKQPNDLDGLSGIILVGGESTTMSLLLQHSGLFGPLAQLIQSGKIGVWGTCAGLILIANQVTNTKVDLGDCKFRVLGGLDVSIERNSFGRQVDSFTQLLSFQGSRVTSFECVFIRAPVVSGILSEKPSVGTKSSVVAEVFEANHHPVEVLSQVEKDGKTLIVAVRQGHILGTSFHPELVPNYAFHKWFVDEFVLKRSIDA</sequence>
<dbReference type="PANTHER" id="PTHR31559:SF0">
    <property type="entry name" value="PYRIDOXAL 5'-PHOSPHATE SYNTHASE SUBUNIT SNO1-RELATED"/>
    <property type="match status" value="1"/>
</dbReference>
<evidence type="ECO:0000256" key="3">
    <source>
        <dbReference type="PIRSR" id="PIRSR005639-2"/>
    </source>
</evidence>
<keyword evidence="1" id="KW-0315">Glutamine amidotransferase</keyword>
<dbReference type="Proteomes" id="UP000788993">
    <property type="component" value="Unassembled WGS sequence"/>
</dbReference>
<gene>
    <name evidence="4" type="ORF">OGATHE_004794</name>
</gene>
<dbReference type="GO" id="GO:1903600">
    <property type="term" value="C:glutaminase complex"/>
    <property type="evidence" value="ECO:0007669"/>
    <property type="project" value="TreeGrafter"/>
</dbReference>
<dbReference type="Gene3D" id="3.40.50.880">
    <property type="match status" value="1"/>
</dbReference>
<dbReference type="PIRSF" id="PIRSF005639">
    <property type="entry name" value="Glut_amidoT_SNO"/>
    <property type="match status" value="1"/>
</dbReference>
<comment type="caution">
    <text evidence="4">The sequence shown here is derived from an EMBL/GenBank/DDBJ whole genome shotgun (WGS) entry which is preliminary data.</text>
</comment>
<evidence type="ECO:0000256" key="1">
    <source>
        <dbReference type="ARBA" id="ARBA00022962"/>
    </source>
</evidence>
<evidence type="ECO:0000256" key="2">
    <source>
        <dbReference type="PIRSR" id="PIRSR005639-1"/>
    </source>
</evidence>
<dbReference type="GO" id="GO:0005829">
    <property type="term" value="C:cytosol"/>
    <property type="evidence" value="ECO:0007669"/>
    <property type="project" value="TreeGrafter"/>
</dbReference>
<feature type="active site" description="Nucleophile" evidence="2">
    <location>
        <position position="101"/>
    </location>
</feature>
<reference evidence="4" key="1">
    <citation type="journal article" date="2021" name="Open Biol.">
        <title>Shared evolutionary footprints suggest mitochondrial oxidative damage underlies multiple complex I losses in fungi.</title>
        <authorList>
            <person name="Schikora-Tamarit M.A."/>
            <person name="Marcet-Houben M."/>
            <person name="Nosek J."/>
            <person name="Gabaldon T."/>
        </authorList>
    </citation>
    <scope>NUCLEOTIDE SEQUENCE</scope>
    <source>
        <strain evidence="4">NCAIM Y.01608</strain>
    </source>
</reference>
<dbReference type="InterPro" id="IPR029062">
    <property type="entry name" value="Class_I_gatase-like"/>
</dbReference>
<dbReference type="PROSITE" id="PS51273">
    <property type="entry name" value="GATASE_TYPE_1"/>
    <property type="match status" value="1"/>
</dbReference>
<feature type="binding site" evidence="3">
    <location>
        <position position="135"/>
    </location>
    <ligand>
        <name>L-glutamine</name>
        <dbReference type="ChEBI" id="CHEBI:58359"/>
    </ligand>
</feature>
<proteinExistence type="predicted"/>
<feature type="active site" description="Charge relay system" evidence="2">
    <location>
        <position position="227"/>
    </location>
</feature>
<feature type="binding site" evidence="3">
    <location>
        <begin position="164"/>
        <end position="165"/>
    </location>
    <ligand>
        <name>L-glutamine</name>
        <dbReference type="ChEBI" id="CHEBI:58359"/>
    </ligand>
</feature>
<dbReference type="GO" id="GO:0004359">
    <property type="term" value="F:glutaminase activity"/>
    <property type="evidence" value="ECO:0007669"/>
    <property type="project" value="InterPro"/>
</dbReference>
<evidence type="ECO:0008006" key="6">
    <source>
        <dbReference type="Google" id="ProtNLM"/>
    </source>
</evidence>
<organism evidence="4 5">
    <name type="scientific">Ogataea polymorpha</name>
    <dbReference type="NCBI Taxonomy" id="460523"/>
    <lineage>
        <taxon>Eukaryota</taxon>
        <taxon>Fungi</taxon>
        <taxon>Dikarya</taxon>
        <taxon>Ascomycota</taxon>
        <taxon>Saccharomycotina</taxon>
        <taxon>Pichiomycetes</taxon>
        <taxon>Pichiales</taxon>
        <taxon>Pichiaceae</taxon>
        <taxon>Ogataea</taxon>
    </lineage>
</organism>
<dbReference type="PANTHER" id="PTHR31559">
    <property type="entry name" value="PYRIDOXAL 5'-PHOSPHATE SYNTHASE SUBUNIT SNO"/>
    <property type="match status" value="1"/>
</dbReference>